<sequence>MFIYNNVLFSVARASAPEFISLVTPTFNALVVPSVTLIISIIGSLITLQSGAKDMALQYNRFINGSGYNSSVHNLSRFKILDLIFDEFGLNRANCNEEFACEIGRITGENVPLIKFLASKVWSNSTQLDSNSFLDRSEKVFIRSLLHPRECAKVDYNCGLFKEMEKAINRVKFQMLTTTTTTTTTPAPIQPRSRFGFNLDLQNWLEILNEIIEK</sequence>
<dbReference type="Proteomes" id="UP000015104">
    <property type="component" value="Unassembled WGS sequence"/>
</dbReference>
<name>T1KV02_TETUR</name>
<feature type="transmembrane region" description="Helical" evidence="1">
    <location>
        <begin position="27"/>
        <end position="48"/>
    </location>
</feature>
<reference evidence="3" key="1">
    <citation type="submission" date="2011-08" db="EMBL/GenBank/DDBJ databases">
        <authorList>
            <person name="Rombauts S."/>
        </authorList>
    </citation>
    <scope>NUCLEOTIDE SEQUENCE</scope>
    <source>
        <strain evidence="3">London</strain>
    </source>
</reference>
<evidence type="ECO:0000313" key="2">
    <source>
        <dbReference type="EnsemblMetazoa" id="tetur22g01900.1"/>
    </source>
</evidence>
<keyword evidence="1" id="KW-0812">Transmembrane</keyword>
<keyword evidence="1" id="KW-0472">Membrane</keyword>
<accession>T1KV02</accession>
<dbReference type="EMBL" id="CAEY01000587">
    <property type="status" value="NOT_ANNOTATED_CDS"/>
    <property type="molecule type" value="Genomic_DNA"/>
</dbReference>
<proteinExistence type="predicted"/>
<dbReference type="AlphaFoldDB" id="T1KV02"/>
<evidence type="ECO:0000256" key="1">
    <source>
        <dbReference type="SAM" id="Phobius"/>
    </source>
</evidence>
<dbReference type="HOGENOM" id="CLU_1290458_0_0_1"/>
<dbReference type="EnsemblMetazoa" id="tetur22g01900.1">
    <property type="protein sequence ID" value="tetur22g01900.1"/>
    <property type="gene ID" value="tetur22g01900"/>
</dbReference>
<protein>
    <submittedName>
        <fullName evidence="2">Uncharacterized protein</fullName>
    </submittedName>
</protein>
<keyword evidence="3" id="KW-1185">Reference proteome</keyword>
<keyword evidence="1" id="KW-1133">Transmembrane helix</keyword>
<evidence type="ECO:0000313" key="3">
    <source>
        <dbReference type="Proteomes" id="UP000015104"/>
    </source>
</evidence>
<reference evidence="2" key="2">
    <citation type="submission" date="2015-06" db="UniProtKB">
        <authorList>
            <consortium name="EnsemblMetazoa"/>
        </authorList>
    </citation>
    <scope>IDENTIFICATION</scope>
</reference>
<organism evidence="2 3">
    <name type="scientific">Tetranychus urticae</name>
    <name type="common">Two-spotted spider mite</name>
    <dbReference type="NCBI Taxonomy" id="32264"/>
    <lineage>
        <taxon>Eukaryota</taxon>
        <taxon>Metazoa</taxon>
        <taxon>Ecdysozoa</taxon>
        <taxon>Arthropoda</taxon>
        <taxon>Chelicerata</taxon>
        <taxon>Arachnida</taxon>
        <taxon>Acari</taxon>
        <taxon>Acariformes</taxon>
        <taxon>Trombidiformes</taxon>
        <taxon>Prostigmata</taxon>
        <taxon>Eleutherengona</taxon>
        <taxon>Raphignathae</taxon>
        <taxon>Tetranychoidea</taxon>
        <taxon>Tetranychidae</taxon>
        <taxon>Tetranychus</taxon>
    </lineage>
</organism>